<dbReference type="AlphaFoldDB" id="A0A9X1UXY0"/>
<evidence type="ECO:0000259" key="2">
    <source>
        <dbReference type="Pfam" id="PF13648"/>
    </source>
</evidence>
<evidence type="ECO:0000313" key="4">
    <source>
        <dbReference type="Proteomes" id="UP001139344"/>
    </source>
</evidence>
<reference evidence="3" key="1">
    <citation type="submission" date="2021-12" db="EMBL/GenBank/DDBJ databases">
        <title>Description of Gramella crocea sp. nov., a new bacterium isolated from activated sludge.</title>
        <authorList>
            <person name="Zhang X."/>
        </authorList>
    </citation>
    <scope>NUCLEOTIDE SEQUENCE</scope>
    <source>
        <strain evidence="3">YB25</strain>
    </source>
</reference>
<sequence length="190" mass="21290">MMNVLEIKKLAFFSLVALLLMSCSKEEAYMEDEMIKVSNATITSNDLIGHWKLSRMVSDTAVNLNQDGSYSTNLMDETSCFNNMSITFNSDGTFITNNATMTFESGSNGDQFSCIADRIDTGDWKVENDNLVLTMDIDGFTYTHSKAIDMTSNTFSFDVTKIESDQYVDDPGNTQASEIRILELEYTKAE</sequence>
<evidence type="ECO:0000256" key="1">
    <source>
        <dbReference type="SAM" id="SignalP"/>
    </source>
</evidence>
<dbReference type="Proteomes" id="UP001139344">
    <property type="component" value="Unassembled WGS sequence"/>
</dbReference>
<name>A0A9X1UXY0_9FLAO</name>
<comment type="caution">
    <text evidence="3">The sequence shown here is derived from an EMBL/GenBank/DDBJ whole genome shotgun (WGS) entry which is preliminary data.</text>
</comment>
<dbReference type="EMBL" id="JAJSON010000018">
    <property type="protein sequence ID" value="MCG9971584.1"/>
    <property type="molecule type" value="Genomic_DNA"/>
</dbReference>
<feature type="chain" id="PRO_5040934457" evidence="1">
    <location>
        <begin position="29"/>
        <end position="190"/>
    </location>
</feature>
<feature type="domain" description="Lipocalin-like" evidence="2">
    <location>
        <begin position="47"/>
        <end position="157"/>
    </location>
</feature>
<dbReference type="InterPro" id="IPR024311">
    <property type="entry name" value="Lipocalin-like"/>
</dbReference>
<keyword evidence="1" id="KW-0732">Signal</keyword>
<dbReference type="Pfam" id="PF13648">
    <property type="entry name" value="Lipocalin_4"/>
    <property type="match status" value="1"/>
</dbReference>
<gene>
    <name evidence="3" type="ORF">LU635_08050</name>
</gene>
<protein>
    <submittedName>
        <fullName evidence="3">DUF5004 domain-containing protein</fullName>
    </submittedName>
</protein>
<feature type="signal peptide" evidence="1">
    <location>
        <begin position="1"/>
        <end position="28"/>
    </location>
</feature>
<dbReference type="RefSeq" id="WP_240097966.1">
    <property type="nucleotide sequence ID" value="NZ_JAJSON010000018.1"/>
</dbReference>
<accession>A0A9X1UXY0</accession>
<organism evidence="3 4">
    <name type="scientific">Christiangramia crocea</name>
    <dbReference type="NCBI Taxonomy" id="2904124"/>
    <lineage>
        <taxon>Bacteria</taxon>
        <taxon>Pseudomonadati</taxon>
        <taxon>Bacteroidota</taxon>
        <taxon>Flavobacteriia</taxon>
        <taxon>Flavobacteriales</taxon>
        <taxon>Flavobacteriaceae</taxon>
        <taxon>Christiangramia</taxon>
    </lineage>
</organism>
<evidence type="ECO:0000313" key="3">
    <source>
        <dbReference type="EMBL" id="MCG9971584.1"/>
    </source>
</evidence>
<proteinExistence type="predicted"/>
<keyword evidence="4" id="KW-1185">Reference proteome</keyword>